<dbReference type="CDD" id="cd09757">
    <property type="entry name" value="Cas8c_I-C"/>
    <property type="match status" value="1"/>
</dbReference>
<dbReference type="RefSeq" id="WP_117543425.1">
    <property type="nucleotide sequence ID" value="NZ_JAWLQW010000010.1"/>
</dbReference>
<evidence type="ECO:0000313" key="2">
    <source>
        <dbReference type="Proteomes" id="UP000481700"/>
    </source>
</evidence>
<dbReference type="AlphaFoldDB" id="A0A6L3INX9"/>
<name>A0A6L3INX9_9BACT</name>
<dbReference type="Proteomes" id="UP000481700">
    <property type="component" value="Unassembled WGS sequence"/>
</dbReference>
<dbReference type="Pfam" id="PF09709">
    <property type="entry name" value="Cas_Csd1"/>
    <property type="match status" value="1"/>
</dbReference>
<dbReference type="NCBIfam" id="TIGR01863">
    <property type="entry name" value="cas_Csd1"/>
    <property type="match status" value="1"/>
</dbReference>
<dbReference type="InterPro" id="IPR010144">
    <property type="entry name" value="CRISPR-assoc_prot_Csd1-typ"/>
</dbReference>
<accession>A0A6L3INX9</accession>
<dbReference type="EMBL" id="VVZV01000020">
    <property type="protein sequence ID" value="KAA5316738.1"/>
    <property type="molecule type" value="Genomic_DNA"/>
</dbReference>
<evidence type="ECO:0000313" key="1">
    <source>
        <dbReference type="EMBL" id="KAA5316738.1"/>
    </source>
</evidence>
<sequence length="573" mass="65453">MILKALYDYYHRSGDDVAPFGLEYKEIGFIIVIDRCGKFLRFEDRRIDKKSAQQFLVKKSVGRSRAPVANYLYDNSKYVFGYSDKGDMEKIRKYFEVFKAKVKDIYDAFPDNEDIKAVYAFYQQDSSFIVEAMQKDSLWDDIAKNLNKKYSTFSFLIEGDTKIVASKTELINLFEENHGVVGNLCLITGRYSKVVEITTATKILGSQETAKLVAFQVNSGYDSYGKSKGYNAPISEEAEFAYTTALNHLLRSDSHNKFMVGSRTYLFWASSNSEASKESENSLFSLLGRIEEENDDPNRRIKLVYDTFQSIYNGKLSANDDDKFFILGLVPNSARIAVVYWNEMPLREFAGLISKHFTDMEMVDTRKDKKPYLGLHSILGNVTLGGKSSDATPNLPDAVVRSIFQGLPYPASLFQACIRRIRAEQSVNIVRAAIIKAYLNRLNENNNHKKLDVMLDKENQNQGYLCGRLFAVLDKIQEDANGIHSIRERYMNAASATPSMVFATVLNLSTHHIEKLNPGGQVFYEKLKQEIISKLDAKGFPPHLNLQDQGRFFVGYYHQRQDLFMNKENKEME</sequence>
<reference evidence="1 2" key="1">
    <citation type="journal article" date="2019" name="Nat. Med.">
        <title>A library of human gut bacterial isolates paired with longitudinal multiomics data enables mechanistic microbiome research.</title>
        <authorList>
            <person name="Poyet M."/>
            <person name="Groussin M."/>
            <person name="Gibbons S.M."/>
            <person name="Avila-Pacheco J."/>
            <person name="Jiang X."/>
            <person name="Kearney S.M."/>
            <person name="Perrotta A.R."/>
            <person name="Berdy B."/>
            <person name="Zhao S."/>
            <person name="Lieberman T.D."/>
            <person name="Swanson P.K."/>
            <person name="Smith M."/>
            <person name="Roesemann S."/>
            <person name="Alexander J.E."/>
            <person name="Rich S.A."/>
            <person name="Livny J."/>
            <person name="Vlamakis H."/>
            <person name="Clish C."/>
            <person name="Bullock K."/>
            <person name="Deik A."/>
            <person name="Scott J."/>
            <person name="Pierce K.A."/>
            <person name="Xavier R.J."/>
            <person name="Alm E.J."/>
        </authorList>
    </citation>
    <scope>NUCLEOTIDE SEQUENCE [LARGE SCALE GENOMIC DNA]</scope>
    <source>
        <strain evidence="1 2">BIOML-A25</strain>
    </source>
</reference>
<organism evidence="1 2">
    <name type="scientific">Phocaeicola dorei</name>
    <dbReference type="NCBI Taxonomy" id="357276"/>
    <lineage>
        <taxon>Bacteria</taxon>
        <taxon>Pseudomonadati</taxon>
        <taxon>Bacteroidota</taxon>
        <taxon>Bacteroidia</taxon>
        <taxon>Bacteroidales</taxon>
        <taxon>Bacteroidaceae</taxon>
        <taxon>Phocaeicola</taxon>
    </lineage>
</organism>
<comment type="caution">
    <text evidence="1">The sequence shown here is derived from an EMBL/GenBank/DDBJ whole genome shotgun (WGS) entry which is preliminary data.</text>
</comment>
<proteinExistence type="predicted"/>
<protein>
    <submittedName>
        <fullName evidence="1">Type I-C CRISPR-associated protein Cas8c/Csd1</fullName>
    </submittedName>
</protein>
<gene>
    <name evidence="1" type="primary">cas8c</name>
    <name evidence="1" type="ORF">F2Z07_16630</name>
</gene>